<dbReference type="PATRIC" id="fig|1454004.3.peg.90"/>
<keyword evidence="2" id="KW-1185">Reference proteome</keyword>
<protein>
    <submittedName>
        <fullName evidence="1">Nucleotidyltransferase</fullName>
    </submittedName>
</protein>
<accession>A0A011PV54</accession>
<dbReference type="STRING" id="1454004.AW11_00087"/>
<dbReference type="Proteomes" id="UP000022141">
    <property type="component" value="Unassembled WGS sequence"/>
</dbReference>
<name>A0A011PV54_ACCRE</name>
<organism evidence="1 2">
    <name type="scientific">Accumulibacter regalis</name>
    <dbReference type="NCBI Taxonomy" id="522306"/>
    <lineage>
        <taxon>Bacteria</taxon>
        <taxon>Pseudomonadati</taxon>
        <taxon>Pseudomonadota</taxon>
        <taxon>Betaproteobacteria</taxon>
        <taxon>Candidatus Accumulibacter</taxon>
    </lineage>
</organism>
<proteinExistence type="predicted"/>
<comment type="caution">
    <text evidence="1">The sequence shown here is derived from an EMBL/GenBank/DDBJ whole genome shotgun (WGS) entry which is preliminary data.</text>
</comment>
<dbReference type="AlphaFoldDB" id="A0A011PV54"/>
<dbReference type="EMBL" id="JEMY01000001">
    <property type="protein sequence ID" value="EXI91276.1"/>
    <property type="molecule type" value="Genomic_DNA"/>
</dbReference>
<dbReference type="GO" id="GO:0016740">
    <property type="term" value="F:transferase activity"/>
    <property type="evidence" value="ECO:0007669"/>
    <property type="project" value="UniProtKB-KW"/>
</dbReference>
<evidence type="ECO:0000313" key="1">
    <source>
        <dbReference type="EMBL" id="EXI91276.1"/>
    </source>
</evidence>
<gene>
    <name evidence="1" type="ORF">AW11_00087</name>
</gene>
<reference evidence="1" key="1">
    <citation type="submission" date="2014-02" db="EMBL/GenBank/DDBJ databases">
        <title>Expanding our view of genomic diversity in Candidatus Accumulibacter clades.</title>
        <authorList>
            <person name="Skennerton C.T."/>
            <person name="Barr J.J."/>
            <person name="Slater F.R."/>
            <person name="Bond P.L."/>
            <person name="Tyson G.W."/>
        </authorList>
    </citation>
    <scope>NUCLEOTIDE SEQUENCE [LARGE SCALE GENOMIC DNA]</scope>
</reference>
<sequence>MSSRQDRQRAPQQRSRIASLAARLMAEDGINSAALAKRKAARSLGLPDSAAMPDDAEVEAELRTYQRLFQEDEQQARRLHLLGIAARLMTAVQRFNPYLSGSVLDGTAGRYAEIDIQLFADSAKDVEIFLLNERINYRHSPPRNDRAEAVLTLLIDDAVANLVVYPRDDERVSFKTRDGRVRERARLAAVQQLLAGNGRPAA</sequence>
<dbReference type="eggNOG" id="COG2413">
    <property type="taxonomic scope" value="Bacteria"/>
</dbReference>
<evidence type="ECO:0000313" key="2">
    <source>
        <dbReference type="Proteomes" id="UP000022141"/>
    </source>
</evidence>